<dbReference type="GO" id="GO:0003681">
    <property type="term" value="F:bent DNA binding"/>
    <property type="evidence" value="ECO:0007669"/>
    <property type="project" value="TreeGrafter"/>
</dbReference>
<dbReference type="PANTHER" id="PTHR38097">
    <property type="match status" value="1"/>
</dbReference>
<keyword evidence="4 8" id="KW-0238">DNA-binding</keyword>
<dbReference type="PANTHER" id="PTHR38097:SF2">
    <property type="entry name" value="DNA-BINDING PROTEIN STPA"/>
    <property type="match status" value="1"/>
</dbReference>
<dbReference type="GO" id="GO:0000976">
    <property type="term" value="F:transcription cis-regulatory region binding"/>
    <property type="evidence" value="ECO:0007669"/>
    <property type="project" value="TreeGrafter"/>
</dbReference>
<evidence type="ECO:0000256" key="1">
    <source>
        <dbReference type="ARBA" id="ARBA00004453"/>
    </source>
</evidence>
<dbReference type="GO" id="GO:0005829">
    <property type="term" value="C:cytosol"/>
    <property type="evidence" value="ECO:0007669"/>
    <property type="project" value="TreeGrafter"/>
</dbReference>
<feature type="domain" description="DNA-binding protein H-NS-like C-terminal" evidence="6">
    <location>
        <begin position="64"/>
        <end position="109"/>
    </location>
</feature>
<dbReference type="GO" id="GO:0032993">
    <property type="term" value="C:protein-DNA complex"/>
    <property type="evidence" value="ECO:0007669"/>
    <property type="project" value="TreeGrafter"/>
</dbReference>
<dbReference type="Gene3D" id="4.10.430.10">
    <property type="entry name" value="Histone-like protein H-NS, C-terminal domain"/>
    <property type="match status" value="1"/>
</dbReference>
<evidence type="ECO:0000313" key="7">
    <source>
        <dbReference type="EMBL" id="VFK26196.1"/>
    </source>
</evidence>
<organism evidence="8">
    <name type="scientific">Candidatus Kentrum sp. MB</name>
    <dbReference type="NCBI Taxonomy" id="2138164"/>
    <lineage>
        <taxon>Bacteria</taxon>
        <taxon>Pseudomonadati</taxon>
        <taxon>Pseudomonadota</taxon>
        <taxon>Gammaproteobacteria</taxon>
        <taxon>Candidatus Kentrum</taxon>
    </lineage>
</organism>
<comment type="similarity">
    <text evidence="2">Belongs to the histone-like protein H-NS family.</text>
</comment>
<dbReference type="EMBL" id="CAADGH010000018">
    <property type="protein sequence ID" value="VFK75259.1"/>
    <property type="molecule type" value="Genomic_DNA"/>
</dbReference>
<accession>A0A450XNW8</accession>
<feature type="region of interest" description="Disordered" evidence="5">
    <location>
        <begin position="66"/>
        <end position="87"/>
    </location>
</feature>
<dbReference type="SUPFAM" id="SSF81273">
    <property type="entry name" value="H-NS histone-like proteins"/>
    <property type="match status" value="1"/>
</dbReference>
<dbReference type="InterPro" id="IPR037150">
    <property type="entry name" value="H-NS_C_dom_sf"/>
</dbReference>
<evidence type="ECO:0000313" key="8">
    <source>
        <dbReference type="EMBL" id="VFK30838.1"/>
    </source>
</evidence>
<name>A0A450XNW8_9GAMM</name>
<dbReference type="AlphaFoldDB" id="A0A450XNW8"/>
<dbReference type="SMART" id="SM00528">
    <property type="entry name" value="HNS"/>
    <property type="match status" value="1"/>
</dbReference>
<dbReference type="InterPro" id="IPR027444">
    <property type="entry name" value="H-NS_C_dom"/>
</dbReference>
<dbReference type="Pfam" id="PF00816">
    <property type="entry name" value="Histone_HNS"/>
    <property type="match status" value="1"/>
</dbReference>
<protein>
    <submittedName>
        <fullName evidence="8">DNA-binding protein H-NS</fullName>
    </submittedName>
</protein>
<evidence type="ECO:0000313" key="9">
    <source>
        <dbReference type="EMBL" id="VFK75259.1"/>
    </source>
</evidence>
<evidence type="ECO:0000256" key="3">
    <source>
        <dbReference type="ARBA" id="ARBA00022490"/>
    </source>
</evidence>
<sequence>MSKFDLSEIAFQDLVKLRNELDASIDSRREQEKQQLLQEIRENVSARGFSMAEIFGGHELIKPSRHRLPVTPKYHNPDNPEQKWSGRGRKPAWIVALLEEGKSLDELLIKKEVDEQD</sequence>
<keyword evidence="3" id="KW-0963">Cytoplasm</keyword>
<evidence type="ECO:0000256" key="4">
    <source>
        <dbReference type="ARBA" id="ARBA00023125"/>
    </source>
</evidence>
<dbReference type="EMBL" id="CAADFO010000019">
    <property type="protein sequence ID" value="VFK26196.1"/>
    <property type="molecule type" value="Genomic_DNA"/>
</dbReference>
<dbReference type="EMBL" id="CAADFQ010000018">
    <property type="protein sequence ID" value="VFK30838.1"/>
    <property type="molecule type" value="Genomic_DNA"/>
</dbReference>
<comment type="subcellular location">
    <subcellularLocation>
        <location evidence="1">Cytoplasm</location>
        <location evidence="1">Nucleoid</location>
    </subcellularLocation>
</comment>
<reference evidence="8" key="1">
    <citation type="submission" date="2019-02" db="EMBL/GenBank/DDBJ databases">
        <authorList>
            <person name="Gruber-Vodicka R. H."/>
            <person name="Seah K. B. B."/>
        </authorList>
    </citation>
    <scope>NUCLEOTIDE SEQUENCE</scope>
    <source>
        <strain evidence="7">BECK_BZ197</strain>
        <strain evidence="9">BECK_BZ198</strain>
        <strain evidence="8">BECK_BZ199</strain>
    </source>
</reference>
<gene>
    <name evidence="7" type="ORF">BECKMB1821G_GA0114241_10199</name>
    <name evidence="9" type="ORF">BECKMB1821H_GA0114242_101840</name>
    <name evidence="8" type="ORF">BECKMB1821I_GA0114274_101840</name>
</gene>
<evidence type="ECO:0000256" key="5">
    <source>
        <dbReference type="SAM" id="MobiDB-lite"/>
    </source>
</evidence>
<dbReference type="GO" id="GO:0001217">
    <property type="term" value="F:DNA-binding transcription repressor activity"/>
    <property type="evidence" value="ECO:0007669"/>
    <property type="project" value="TreeGrafter"/>
</dbReference>
<evidence type="ECO:0000256" key="2">
    <source>
        <dbReference type="ARBA" id="ARBA00010610"/>
    </source>
</evidence>
<proteinExistence type="inferred from homology"/>
<dbReference type="GO" id="GO:0003680">
    <property type="term" value="F:minor groove of adenine-thymine-rich DNA binding"/>
    <property type="evidence" value="ECO:0007669"/>
    <property type="project" value="TreeGrafter"/>
</dbReference>
<evidence type="ECO:0000259" key="6">
    <source>
        <dbReference type="SMART" id="SM00528"/>
    </source>
</evidence>
<dbReference type="GO" id="GO:0009295">
    <property type="term" value="C:nucleoid"/>
    <property type="evidence" value="ECO:0007669"/>
    <property type="project" value="UniProtKB-SubCell"/>
</dbReference>